<gene>
    <name evidence="2" type="ORF">GO738_11380</name>
</gene>
<feature type="transmembrane region" description="Helical" evidence="1">
    <location>
        <begin position="7"/>
        <end position="32"/>
    </location>
</feature>
<sequence>MHSKKYYIVYGLFFSLIVAAVLCLCLTVMQGIPHIDPVFYLMSFGVAFVTSFVVTAVIPLARIAAACAVYYDAKPGSVAFRLIQNVFFSTLIMFVLGIVMTAFMTGVGEVQTMSAMTGQMMGTNLFDRFVSLCLQFWPTIVIVAFLSDPAAGGLAGLLVKEKAPEAGGAPAPKKAPVA</sequence>
<protein>
    <recommendedName>
        <fullName evidence="4">DUF2798 domain-containing protein</fullName>
    </recommendedName>
</protein>
<organism evidence="2 3">
    <name type="scientific">Gordonibacter urolithinfaciens</name>
    <dbReference type="NCBI Taxonomy" id="1335613"/>
    <lineage>
        <taxon>Bacteria</taxon>
        <taxon>Bacillati</taxon>
        <taxon>Actinomycetota</taxon>
        <taxon>Coriobacteriia</taxon>
        <taxon>Eggerthellales</taxon>
        <taxon>Eggerthellaceae</taxon>
        <taxon>Gordonibacter</taxon>
    </lineage>
</organism>
<feature type="transmembrane region" description="Helical" evidence="1">
    <location>
        <begin position="38"/>
        <end position="61"/>
    </location>
</feature>
<dbReference type="Proteomes" id="UP000468327">
    <property type="component" value="Unassembled WGS sequence"/>
</dbReference>
<dbReference type="AlphaFoldDB" id="A0A6N8IJC7"/>
<name>A0A6N8IJC7_9ACTN</name>
<keyword evidence="1" id="KW-0472">Membrane</keyword>
<accession>A0A6N8IJC7</accession>
<keyword evidence="3" id="KW-1185">Reference proteome</keyword>
<comment type="caution">
    <text evidence="2">The sequence shown here is derived from an EMBL/GenBank/DDBJ whole genome shotgun (WGS) entry which is preliminary data.</text>
</comment>
<evidence type="ECO:0000313" key="3">
    <source>
        <dbReference type="Proteomes" id="UP000468327"/>
    </source>
</evidence>
<dbReference type="RefSeq" id="WP_157005695.1">
    <property type="nucleotide sequence ID" value="NZ_DBEZYS010000099.1"/>
</dbReference>
<dbReference type="EMBL" id="WPOC01000020">
    <property type="protein sequence ID" value="MVN15935.1"/>
    <property type="molecule type" value="Genomic_DNA"/>
</dbReference>
<proteinExistence type="predicted"/>
<reference evidence="2 3" key="1">
    <citation type="submission" date="2019-11" db="EMBL/GenBank/DDBJ databases">
        <title>Whole genome shotgun sequencing (WGS) data from Adlercreutzia equolifaciens ResAG-91, Eggerthella lenta MRI-F36, MRI-F37, MRI-F40, ResAG-49, ResAG-88, ResAG-121, ResAG-145, and Gordonibacter sp. ResAG-5, ResAG-26, ResAG-43, ResAG-50, ResAG-59.</title>
        <authorList>
            <person name="Stoll D.A."/>
            <person name="Danylec N."/>
            <person name="Franz C.M.A.P."/>
            <person name="Huch M."/>
        </authorList>
    </citation>
    <scope>NUCLEOTIDE SEQUENCE [LARGE SCALE GENOMIC DNA]</scope>
    <source>
        <strain evidence="2 3">ResAG-59</strain>
    </source>
</reference>
<evidence type="ECO:0000313" key="2">
    <source>
        <dbReference type="EMBL" id="MVN15935.1"/>
    </source>
</evidence>
<evidence type="ECO:0008006" key="4">
    <source>
        <dbReference type="Google" id="ProtNLM"/>
    </source>
</evidence>
<keyword evidence="1" id="KW-1133">Transmembrane helix</keyword>
<keyword evidence="1" id="KW-0812">Transmembrane</keyword>
<evidence type="ECO:0000256" key="1">
    <source>
        <dbReference type="SAM" id="Phobius"/>
    </source>
</evidence>
<feature type="transmembrane region" description="Helical" evidence="1">
    <location>
        <begin position="82"/>
        <end position="105"/>
    </location>
</feature>